<protein>
    <submittedName>
        <fullName evidence="2">Uncharacterized protein</fullName>
    </submittedName>
</protein>
<keyword evidence="3" id="KW-1185">Reference proteome</keyword>
<sequence length="334" mass="36049">MLGESEPEPDYVADVPLRPCHRPPPPPPPPLLLAPSTPEHSKRWASHSRGALRTFSPVSVRFGHLAPPWSIDPLHRKHLEYGAVAYLVVGSWLLPFRGLYDSQHARSLSPPVDRPGSQHASQGPIAGVRVPTPLLDLSLYDVQVEYPYWTRFLRAFWASPLRSSTLGTSSRYEFGPQLGPGTEPRTSAWRGHGRAHTLAPVPILDAPKYQVPSTADCLPNFTSPPNIGLQCTRNYAVPANANANTLTTGIPATAAADPALASAACGTTPRAPRTCFVSESLLSDFSVSGPNSNPSYSDCVYAMSQLNYFCGEHGGLKTVSGYQYKLDPNDGGNC</sequence>
<feature type="compositionally biased region" description="Acidic residues" evidence="1">
    <location>
        <begin position="1"/>
        <end position="11"/>
    </location>
</feature>
<dbReference type="EMBL" id="JARJCN010000076">
    <property type="protein sequence ID" value="KAJ7076979.1"/>
    <property type="molecule type" value="Genomic_DNA"/>
</dbReference>
<organism evidence="2 3">
    <name type="scientific">Mycena belliarum</name>
    <dbReference type="NCBI Taxonomy" id="1033014"/>
    <lineage>
        <taxon>Eukaryota</taxon>
        <taxon>Fungi</taxon>
        <taxon>Dikarya</taxon>
        <taxon>Basidiomycota</taxon>
        <taxon>Agaricomycotina</taxon>
        <taxon>Agaricomycetes</taxon>
        <taxon>Agaricomycetidae</taxon>
        <taxon>Agaricales</taxon>
        <taxon>Marasmiineae</taxon>
        <taxon>Mycenaceae</taxon>
        <taxon>Mycena</taxon>
    </lineage>
</organism>
<feature type="compositionally biased region" description="Pro residues" evidence="1">
    <location>
        <begin position="22"/>
        <end position="32"/>
    </location>
</feature>
<name>A0AAD6XII9_9AGAR</name>
<evidence type="ECO:0000256" key="1">
    <source>
        <dbReference type="SAM" id="MobiDB-lite"/>
    </source>
</evidence>
<reference evidence="2" key="1">
    <citation type="submission" date="2023-03" db="EMBL/GenBank/DDBJ databases">
        <title>Massive genome expansion in bonnet fungi (Mycena s.s.) driven by repeated elements and novel gene families across ecological guilds.</title>
        <authorList>
            <consortium name="Lawrence Berkeley National Laboratory"/>
            <person name="Harder C.B."/>
            <person name="Miyauchi S."/>
            <person name="Viragh M."/>
            <person name="Kuo A."/>
            <person name="Thoen E."/>
            <person name="Andreopoulos B."/>
            <person name="Lu D."/>
            <person name="Skrede I."/>
            <person name="Drula E."/>
            <person name="Henrissat B."/>
            <person name="Morin E."/>
            <person name="Kohler A."/>
            <person name="Barry K."/>
            <person name="LaButti K."/>
            <person name="Morin E."/>
            <person name="Salamov A."/>
            <person name="Lipzen A."/>
            <person name="Mereny Z."/>
            <person name="Hegedus B."/>
            <person name="Baldrian P."/>
            <person name="Stursova M."/>
            <person name="Weitz H."/>
            <person name="Taylor A."/>
            <person name="Grigoriev I.V."/>
            <person name="Nagy L.G."/>
            <person name="Martin F."/>
            <person name="Kauserud H."/>
        </authorList>
    </citation>
    <scope>NUCLEOTIDE SEQUENCE</scope>
    <source>
        <strain evidence="2">CBHHK173m</strain>
    </source>
</reference>
<feature type="region of interest" description="Disordered" evidence="1">
    <location>
        <begin position="106"/>
        <end position="125"/>
    </location>
</feature>
<dbReference type="AlphaFoldDB" id="A0AAD6XII9"/>
<comment type="caution">
    <text evidence="2">The sequence shown here is derived from an EMBL/GenBank/DDBJ whole genome shotgun (WGS) entry which is preliminary data.</text>
</comment>
<evidence type="ECO:0000313" key="3">
    <source>
        <dbReference type="Proteomes" id="UP001222325"/>
    </source>
</evidence>
<evidence type="ECO:0000313" key="2">
    <source>
        <dbReference type="EMBL" id="KAJ7076979.1"/>
    </source>
</evidence>
<dbReference type="Proteomes" id="UP001222325">
    <property type="component" value="Unassembled WGS sequence"/>
</dbReference>
<proteinExistence type="predicted"/>
<gene>
    <name evidence="2" type="ORF">B0H15DRAFT_955292</name>
</gene>
<accession>A0AAD6XII9</accession>
<feature type="region of interest" description="Disordered" evidence="1">
    <location>
        <begin position="1"/>
        <end position="45"/>
    </location>
</feature>